<protein>
    <submittedName>
        <fullName evidence="3">Uncharacterized protein</fullName>
    </submittedName>
</protein>
<dbReference type="Proteomes" id="UP000275385">
    <property type="component" value="Unassembled WGS sequence"/>
</dbReference>
<evidence type="ECO:0000256" key="2">
    <source>
        <dbReference type="SAM" id="SignalP"/>
    </source>
</evidence>
<dbReference type="EMBL" id="QVQW01000071">
    <property type="protein sequence ID" value="RKU41611.1"/>
    <property type="molecule type" value="Genomic_DNA"/>
</dbReference>
<name>A0A420Y113_9PEZI</name>
<gene>
    <name evidence="3" type="ORF">DL546_002722</name>
</gene>
<dbReference type="InterPro" id="IPR027796">
    <property type="entry name" value="OTT_1508_deam-like"/>
</dbReference>
<feature type="region of interest" description="Disordered" evidence="1">
    <location>
        <begin position="595"/>
        <end position="620"/>
    </location>
</feature>
<evidence type="ECO:0000256" key="1">
    <source>
        <dbReference type="SAM" id="MobiDB-lite"/>
    </source>
</evidence>
<feature type="compositionally biased region" description="Basic and acidic residues" evidence="1">
    <location>
        <begin position="600"/>
        <end position="613"/>
    </location>
</feature>
<evidence type="ECO:0000313" key="4">
    <source>
        <dbReference type="Proteomes" id="UP000275385"/>
    </source>
</evidence>
<reference evidence="3 4" key="1">
    <citation type="submission" date="2018-08" db="EMBL/GenBank/DDBJ databases">
        <title>Draft genome of the lignicolous fungus Coniochaeta pulveracea.</title>
        <authorList>
            <person name="Borstlap C.J."/>
            <person name="De Witt R.N."/>
            <person name="Botha A."/>
            <person name="Volschenk H."/>
        </authorList>
    </citation>
    <scope>NUCLEOTIDE SEQUENCE [LARGE SCALE GENOMIC DNA]</scope>
    <source>
        <strain evidence="3 4">CAB683</strain>
    </source>
</reference>
<feature type="signal peptide" evidence="2">
    <location>
        <begin position="1"/>
        <end position="25"/>
    </location>
</feature>
<sequence>MMASGQDTRFFENVALLLFLTVCPSSPSTNPLPPLADSQGPVRTLSFERERSLASGLAFLAGPSDNPNHIVAACVEENSSKDGLSVLLAINKARPRDAEGVLDTTRHGLQGVLNVLAEVRYNSDRPQLEHRVLQAVVSLSRKRILQRIGSDRTGYNGKPTTRLASVLEKATAIVGKRSQQGNLTLRQLTMADLFIKASNVLEAVLCELELCSASDINPRLLQVIQQASRLSKTVHLPDLLDDVPARDIEPQLAGALARRIRKLGRYYSFTRYLYQTAKNTKLFRQAVVKTVTLSPDCFVKAQSGAPKCNLEDCLGRCQQSKGSKKQLYQNLDTDFTQLNDKIAATVTQTSSGAKIHAEIQILAHYESNPSRLPPRVISSNKDACYLCHELIRIHGKYHTPRSHGRLYPGWKLPVMTVFPSLQKRLNQALEARIAAACSQILASGRKLPVDYPLESTVFVLSASMSTIPSLASGMESLREVTAPSSNEMVTGSPCQQATTEHTVEIASPKHSVDAVILGSAEDKRTDSGYGTISALETLDHRLNLEQLTPPETDEPLQPSSVTEERPVVSVEACAKDDSSSVDSDAVQDVETVKDTQLPGPHHETNFTRPEARDNVTQPDQDVKERAAIDADESGDPLSIGNSPARRSAFILKKGVVVQCRPTDYRYFRAANLSIFPEMATDSIYQGRMTECKLKVEWLENVDEDMPVMDAQALSETAGTDTSGRFFLQHEDTVLKVEVIRV</sequence>
<keyword evidence="4" id="KW-1185">Reference proteome</keyword>
<keyword evidence="2" id="KW-0732">Signal</keyword>
<organism evidence="3 4">
    <name type="scientific">Coniochaeta pulveracea</name>
    <dbReference type="NCBI Taxonomy" id="177199"/>
    <lineage>
        <taxon>Eukaryota</taxon>
        <taxon>Fungi</taxon>
        <taxon>Dikarya</taxon>
        <taxon>Ascomycota</taxon>
        <taxon>Pezizomycotina</taxon>
        <taxon>Sordariomycetes</taxon>
        <taxon>Sordariomycetidae</taxon>
        <taxon>Coniochaetales</taxon>
        <taxon>Coniochaetaceae</taxon>
        <taxon>Coniochaeta</taxon>
    </lineage>
</organism>
<dbReference type="AlphaFoldDB" id="A0A420Y113"/>
<feature type="chain" id="PRO_5019459328" evidence="2">
    <location>
        <begin position="26"/>
        <end position="741"/>
    </location>
</feature>
<dbReference type="Pfam" id="PF14441">
    <property type="entry name" value="OTT_1508_deam"/>
    <property type="match status" value="1"/>
</dbReference>
<dbReference type="OrthoDB" id="4851849at2759"/>
<evidence type="ECO:0000313" key="3">
    <source>
        <dbReference type="EMBL" id="RKU41611.1"/>
    </source>
</evidence>
<accession>A0A420Y113</accession>
<proteinExistence type="predicted"/>
<comment type="caution">
    <text evidence="3">The sequence shown here is derived from an EMBL/GenBank/DDBJ whole genome shotgun (WGS) entry which is preliminary data.</text>
</comment>